<keyword evidence="7" id="KW-1185">Reference proteome</keyword>
<name>A0A6L7GDX9_9SPHN</name>
<dbReference type="InterPro" id="IPR002509">
    <property type="entry name" value="NODB_dom"/>
</dbReference>
<dbReference type="RefSeq" id="WP_160599435.1">
    <property type="nucleotide sequence ID" value="NZ_WTYU01000001.1"/>
</dbReference>
<accession>A0A6L7GDX9</accession>
<proteinExistence type="inferred from homology"/>
<evidence type="ECO:0000313" key="6">
    <source>
        <dbReference type="EMBL" id="MXP13328.1"/>
    </source>
</evidence>
<organism evidence="6 7">
    <name type="scientific">Allopontixanthobacter confluentis</name>
    <dbReference type="NCBI Taxonomy" id="1849021"/>
    <lineage>
        <taxon>Bacteria</taxon>
        <taxon>Pseudomonadati</taxon>
        <taxon>Pseudomonadota</taxon>
        <taxon>Alphaproteobacteria</taxon>
        <taxon>Sphingomonadales</taxon>
        <taxon>Erythrobacteraceae</taxon>
        <taxon>Allopontixanthobacter</taxon>
    </lineage>
</organism>
<feature type="domain" description="NodB homology" evidence="5">
    <location>
        <begin position="31"/>
        <end position="145"/>
    </location>
</feature>
<evidence type="ECO:0000313" key="7">
    <source>
        <dbReference type="Proteomes" id="UP000473531"/>
    </source>
</evidence>
<evidence type="ECO:0000259" key="5">
    <source>
        <dbReference type="Pfam" id="PF01522"/>
    </source>
</evidence>
<dbReference type="OrthoDB" id="7836272at2"/>
<protein>
    <recommendedName>
        <fullName evidence="3">Chitooligosaccharide deacetylase</fullName>
    </recommendedName>
    <alternativeName>
        <fullName evidence="4">Nodulation protein B</fullName>
    </alternativeName>
</protein>
<dbReference type="EMBL" id="WTYU01000001">
    <property type="protein sequence ID" value="MXP13328.1"/>
    <property type="molecule type" value="Genomic_DNA"/>
</dbReference>
<dbReference type="GO" id="GO:0016810">
    <property type="term" value="F:hydrolase activity, acting on carbon-nitrogen (but not peptide) bonds"/>
    <property type="evidence" value="ECO:0007669"/>
    <property type="project" value="InterPro"/>
</dbReference>
<dbReference type="Gene3D" id="3.20.20.370">
    <property type="entry name" value="Glycoside hydrolase/deacetylase"/>
    <property type="match status" value="1"/>
</dbReference>
<dbReference type="Pfam" id="PF01522">
    <property type="entry name" value="Polysacc_deac_1"/>
    <property type="match status" value="1"/>
</dbReference>
<dbReference type="Proteomes" id="UP000473531">
    <property type="component" value="Unassembled WGS sequence"/>
</dbReference>
<evidence type="ECO:0000256" key="1">
    <source>
        <dbReference type="ARBA" id="ARBA00003236"/>
    </source>
</evidence>
<dbReference type="AlphaFoldDB" id="A0A6L7GDX9"/>
<sequence>MTARFILSLDCEGKWGVADHLGADLHRSLNDAGLRLAYRQIIELLDEYSLPATFAFVGCFAEETQSLHRLMPELAHLGSKAADYLGPAIHDMTEGSREGWHGAWAVEQVAQAPTLHEIALHGVTHVPWTDLDRKGAYREMALLAQMETPVRHARTFIYPRNKIAHQDVLEASGILGYRLSPPDRSRLSSLTSEFDIWSRPDADSPASDVIVPIPAGFFVNWQSGLRRLVPNNISLLRARRLLDAAERTGGVVHYWLHPENIATAPATLGLLRSILEVVAERRDKGRCDVLTQQRYVEHHTGHQSLTLKMGRS</sequence>
<dbReference type="SUPFAM" id="SSF88713">
    <property type="entry name" value="Glycoside hydrolase/deacetylase"/>
    <property type="match status" value="1"/>
</dbReference>
<evidence type="ECO:0000256" key="2">
    <source>
        <dbReference type="ARBA" id="ARBA00010973"/>
    </source>
</evidence>
<gene>
    <name evidence="6" type="ORF">GRI44_00955</name>
</gene>
<comment type="similarity">
    <text evidence="2">Belongs to the polysaccharide deacetylase family.</text>
</comment>
<dbReference type="InterPro" id="IPR011330">
    <property type="entry name" value="Glyco_hydro/deAcase_b/a-brl"/>
</dbReference>
<comment type="caution">
    <text evidence="6">The sequence shown here is derived from an EMBL/GenBank/DDBJ whole genome shotgun (WGS) entry which is preliminary data.</text>
</comment>
<reference evidence="6 7" key="1">
    <citation type="submission" date="2019-12" db="EMBL/GenBank/DDBJ databases">
        <title>Genomic-based taxomic classification of the family Erythrobacteraceae.</title>
        <authorList>
            <person name="Xu L."/>
        </authorList>
    </citation>
    <scope>NUCLEOTIDE SEQUENCE [LARGE SCALE GENOMIC DNA]</scope>
    <source>
        <strain evidence="6 7">KCTC 52259</strain>
    </source>
</reference>
<evidence type="ECO:0000256" key="4">
    <source>
        <dbReference type="ARBA" id="ARBA00032976"/>
    </source>
</evidence>
<comment type="function">
    <text evidence="1">Is involved in generating a small heat-stable compound (Nod), an acylated oligomer of N-acetylglucosamine, that stimulates mitosis in various plant protoplasts.</text>
</comment>
<dbReference type="GO" id="GO:0005975">
    <property type="term" value="P:carbohydrate metabolic process"/>
    <property type="evidence" value="ECO:0007669"/>
    <property type="project" value="InterPro"/>
</dbReference>
<evidence type="ECO:0000256" key="3">
    <source>
        <dbReference type="ARBA" id="ARBA00020071"/>
    </source>
</evidence>